<protein>
    <recommendedName>
        <fullName evidence="3">VWFA domain-containing protein</fullName>
    </recommendedName>
</protein>
<organism evidence="1 2">
    <name type="scientific">Salipiger pallidus</name>
    <dbReference type="NCBI Taxonomy" id="1775170"/>
    <lineage>
        <taxon>Bacteria</taxon>
        <taxon>Pseudomonadati</taxon>
        <taxon>Pseudomonadota</taxon>
        <taxon>Alphaproteobacteria</taxon>
        <taxon>Rhodobacterales</taxon>
        <taxon>Roseobacteraceae</taxon>
        <taxon>Salipiger</taxon>
    </lineage>
</organism>
<reference evidence="1" key="2">
    <citation type="submission" date="2020-09" db="EMBL/GenBank/DDBJ databases">
        <authorList>
            <person name="Sun Q."/>
            <person name="Zhou Y."/>
        </authorList>
    </citation>
    <scope>NUCLEOTIDE SEQUENCE</scope>
    <source>
        <strain evidence="1">CGMCC 1.15762</strain>
    </source>
</reference>
<reference evidence="1" key="1">
    <citation type="journal article" date="2014" name="Int. J. Syst. Evol. Microbiol.">
        <title>Complete genome sequence of Corynebacterium casei LMG S-19264T (=DSM 44701T), isolated from a smear-ripened cheese.</title>
        <authorList>
            <consortium name="US DOE Joint Genome Institute (JGI-PGF)"/>
            <person name="Walter F."/>
            <person name="Albersmeier A."/>
            <person name="Kalinowski J."/>
            <person name="Ruckert C."/>
        </authorList>
    </citation>
    <scope>NUCLEOTIDE SEQUENCE</scope>
    <source>
        <strain evidence="1">CGMCC 1.15762</strain>
    </source>
</reference>
<dbReference type="Gene3D" id="3.40.50.410">
    <property type="entry name" value="von Willebrand factor, type A domain"/>
    <property type="match status" value="1"/>
</dbReference>
<dbReference type="Proteomes" id="UP000617145">
    <property type="component" value="Unassembled WGS sequence"/>
</dbReference>
<proteinExistence type="predicted"/>
<dbReference type="Pfam" id="PF06707">
    <property type="entry name" value="DUF1194"/>
    <property type="match status" value="1"/>
</dbReference>
<name>A0A8J2ZJU5_9RHOB</name>
<dbReference type="InterPro" id="IPR010607">
    <property type="entry name" value="DUF1194"/>
</dbReference>
<comment type="caution">
    <text evidence="1">The sequence shown here is derived from an EMBL/GenBank/DDBJ whole genome shotgun (WGS) entry which is preliminary data.</text>
</comment>
<dbReference type="InterPro" id="IPR036465">
    <property type="entry name" value="vWFA_dom_sf"/>
</dbReference>
<evidence type="ECO:0000313" key="2">
    <source>
        <dbReference type="Proteomes" id="UP000617145"/>
    </source>
</evidence>
<evidence type="ECO:0000313" key="1">
    <source>
        <dbReference type="EMBL" id="GGG73645.1"/>
    </source>
</evidence>
<keyword evidence="2" id="KW-1185">Reference proteome</keyword>
<evidence type="ECO:0008006" key="3">
    <source>
        <dbReference type="Google" id="ProtNLM"/>
    </source>
</evidence>
<gene>
    <name evidence="1" type="ORF">GCM10011415_22460</name>
</gene>
<sequence>MVNTALRILVVGALGLWSGVGAAWAEGCRLALLLALDVSSSVDDEEYLLQKNGLAAALTDPDVSRAILQGEGSVALAAYEWSGRRQSVVVLDWALLTDEAALDVAVGQILAAPRSNNRFPTAMGYALGFGSGMLRRAPDCTRQVIDVSGDGITNDGFRPRQAYRNFPFQDVTVNGLAVTGSDPRVLEYFIGEVAHGPGAFVEMAEGYEDFRRAMTMKLFRELNDMIIGGLRR</sequence>
<dbReference type="EMBL" id="BMJV01000004">
    <property type="protein sequence ID" value="GGG73645.1"/>
    <property type="molecule type" value="Genomic_DNA"/>
</dbReference>
<accession>A0A8J2ZJU5</accession>
<dbReference type="SUPFAM" id="SSF53300">
    <property type="entry name" value="vWA-like"/>
    <property type="match status" value="1"/>
</dbReference>
<dbReference type="AlphaFoldDB" id="A0A8J2ZJU5"/>